<dbReference type="AlphaFoldDB" id="A0ABD6CE10"/>
<evidence type="ECO:0000256" key="1">
    <source>
        <dbReference type="SAM" id="Phobius"/>
    </source>
</evidence>
<dbReference type="Proteomes" id="UP001597119">
    <property type="component" value="Unassembled WGS sequence"/>
</dbReference>
<organism evidence="2 3">
    <name type="scientific">Halorientalis brevis</name>
    <dbReference type="NCBI Taxonomy" id="1126241"/>
    <lineage>
        <taxon>Archaea</taxon>
        <taxon>Methanobacteriati</taxon>
        <taxon>Methanobacteriota</taxon>
        <taxon>Stenosarchaea group</taxon>
        <taxon>Halobacteria</taxon>
        <taxon>Halobacteriales</taxon>
        <taxon>Haloarculaceae</taxon>
        <taxon>Halorientalis</taxon>
    </lineage>
</organism>
<keyword evidence="1" id="KW-0472">Membrane</keyword>
<evidence type="ECO:0000313" key="2">
    <source>
        <dbReference type="EMBL" id="MFD1588596.1"/>
    </source>
</evidence>
<protein>
    <submittedName>
        <fullName evidence="2">Type IV pilin</fullName>
    </submittedName>
</protein>
<dbReference type="EMBL" id="JBHUDJ010000014">
    <property type="protein sequence ID" value="MFD1588596.1"/>
    <property type="molecule type" value="Genomic_DNA"/>
</dbReference>
<feature type="transmembrane region" description="Helical" evidence="1">
    <location>
        <begin position="20"/>
        <end position="46"/>
    </location>
</feature>
<gene>
    <name evidence="2" type="ORF">ACFR9U_16580</name>
</gene>
<proteinExistence type="predicted"/>
<sequence length="151" mass="16173">MFGDRDTSDSFVGDQRAVTINNVAAVATLLVFTVVIGGGLGAAVLFAEEEDTGPPSANFTFNYFDESDTLLVTKEEGDRLPAGELLVTNGNVNVTWAAVANVNNTTRVKQGDGIQLSRGSAFSRSVSSTDKITIYWTGGNETRKLDEWTTE</sequence>
<keyword evidence="1" id="KW-1133">Transmembrane helix</keyword>
<keyword evidence="1" id="KW-0812">Transmembrane</keyword>
<dbReference type="RefSeq" id="WP_247378216.1">
    <property type="nucleotide sequence ID" value="NZ_JALLGV010000005.1"/>
</dbReference>
<evidence type="ECO:0000313" key="3">
    <source>
        <dbReference type="Proteomes" id="UP001597119"/>
    </source>
</evidence>
<name>A0ABD6CE10_9EURY</name>
<keyword evidence="3" id="KW-1185">Reference proteome</keyword>
<accession>A0ABD6CE10</accession>
<comment type="caution">
    <text evidence="2">The sequence shown here is derived from an EMBL/GenBank/DDBJ whole genome shotgun (WGS) entry which is preliminary data.</text>
</comment>
<reference evidence="2 3" key="1">
    <citation type="journal article" date="2019" name="Int. J. Syst. Evol. Microbiol.">
        <title>The Global Catalogue of Microorganisms (GCM) 10K type strain sequencing project: providing services to taxonomists for standard genome sequencing and annotation.</title>
        <authorList>
            <consortium name="The Broad Institute Genomics Platform"/>
            <consortium name="The Broad Institute Genome Sequencing Center for Infectious Disease"/>
            <person name="Wu L."/>
            <person name="Ma J."/>
        </authorList>
    </citation>
    <scope>NUCLEOTIDE SEQUENCE [LARGE SCALE GENOMIC DNA]</scope>
    <source>
        <strain evidence="2 3">CGMCC 1.12125</strain>
    </source>
</reference>